<evidence type="ECO:0000313" key="3">
    <source>
        <dbReference type="Proteomes" id="UP000499080"/>
    </source>
</evidence>
<protein>
    <submittedName>
        <fullName evidence="2">Uncharacterized protein</fullName>
    </submittedName>
</protein>
<keyword evidence="3" id="KW-1185">Reference proteome</keyword>
<evidence type="ECO:0000313" key="2">
    <source>
        <dbReference type="EMBL" id="GBO19962.1"/>
    </source>
</evidence>
<dbReference type="AlphaFoldDB" id="A0A4Y2V621"/>
<reference evidence="2 3" key="1">
    <citation type="journal article" date="2019" name="Sci. Rep.">
        <title>Orb-weaving spider Araneus ventricosus genome elucidates the spidroin gene catalogue.</title>
        <authorList>
            <person name="Kono N."/>
            <person name="Nakamura H."/>
            <person name="Ohtoshi R."/>
            <person name="Moran D.A.P."/>
            <person name="Shinohara A."/>
            <person name="Yoshida Y."/>
            <person name="Fujiwara M."/>
            <person name="Mori M."/>
            <person name="Tomita M."/>
            <person name="Arakawa K."/>
        </authorList>
    </citation>
    <scope>NUCLEOTIDE SEQUENCE [LARGE SCALE GENOMIC DNA]</scope>
</reference>
<accession>A0A4Y2V621</accession>
<gene>
    <name evidence="2" type="ORF">AVEN_157437_1</name>
</gene>
<evidence type="ECO:0000256" key="1">
    <source>
        <dbReference type="SAM" id="MobiDB-lite"/>
    </source>
</evidence>
<dbReference type="Proteomes" id="UP000499080">
    <property type="component" value="Unassembled WGS sequence"/>
</dbReference>
<comment type="caution">
    <text evidence="2">The sequence shown here is derived from an EMBL/GenBank/DDBJ whole genome shotgun (WGS) entry which is preliminary data.</text>
</comment>
<proteinExistence type="predicted"/>
<sequence>MTNIKLGLICNRQLLGAPPCSTFRLKDTRWTPNLNRLLLGTAIFITHHETQDAEISEDVDGNTFLILHLHCTKPSHPSPRAEPVTGKNPHPKDLLWL</sequence>
<feature type="region of interest" description="Disordered" evidence="1">
    <location>
        <begin position="74"/>
        <end position="97"/>
    </location>
</feature>
<organism evidence="2 3">
    <name type="scientific">Araneus ventricosus</name>
    <name type="common">Orbweaver spider</name>
    <name type="synonym">Epeira ventricosa</name>
    <dbReference type="NCBI Taxonomy" id="182803"/>
    <lineage>
        <taxon>Eukaryota</taxon>
        <taxon>Metazoa</taxon>
        <taxon>Ecdysozoa</taxon>
        <taxon>Arthropoda</taxon>
        <taxon>Chelicerata</taxon>
        <taxon>Arachnida</taxon>
        <taxon>Araneae</taxon>
        <taxon>Araneomorphae</taxon>
        <taxon>Entelegynae</taxon>
        <taxon>Araneoidea</taxon>
        <taxon>Araneidae</taxon>
        <taxon>Araneus</taxon>
    </lineage>
</organism>
<dbReference type="EMBL" id="BGPR01043369">
    <property type="protein sequence ID" value="GBO19962.1"/>
    <property type="molecule type" value="Genomic_DNA"/>
</dbReference>
<name>A0A4Y2V621_ARAVE</name>